<dbReference type="AlphaFoldDB" id="A0A1L8TRH6"/>
<proteinExistence type="predicted"/>
<name>A0A1L8TRH6_9ENTE</name>
<gene>
    <name evidence="1" type="ORF">RV04_GL000156</name>
</gene>
<organism evidence="1 2">
    <name type="scientific">Enterococcus hermanniensis</name>
    <dbReference type="NCBI Taxonomy" id="249189"/>
    <lineage>
        <taxon>Bacteria</taxon>
        <taxon>Bacillati</taxon>
        <taxon>Bacillota</taxon>
        <taxon>Bacilli</taxon>
        <taxon>Lactobacillales</taxon>
        <taxon>Enterococcaceae</taxon>
        <taxon>Enterococcus</taxon>
    </lineage>
</organism>
<keyword evidence="2" id="KW-1185">Reference proteome</keyword>
<evidence type="ECO:0000313" key="2">
    <source>
        <dbReference type="Proteomes" id="UP000182077"/>
    </source>
</evidence>
<accession>A0A1L8TRH6</accession>
<comment type="caution">
    <text evidence="1">The sequence shown here is derived from an EMBL/GenBank/DDBJ whole genome shotgun (WGS) entry which is preliminary data.</text>
</comment>
<dbReference type="Proteomes" id="UP000182077">
    <property type="component" value="Unassembled WGS sequence"/>
</dbReference>
<sequence length="48" mass="5858">MSFLTKKSVLVFQVKKFFDKFVDLARIIRKFLIKKNKIRIFGVYYLIN</sequence>
<evidence type="ECO:0000313" key="1">
    <source>
        <dbReference type="EMBL" id="OJG46909.1"/>
    </source>
</evidence>
<reference evidence="1 2" key="1">
    <citation type="submission" date="2014-12" db="EMBL/GenBank/DDBJ databases">
        <title>Draft genome sequences of 29 type strains of Enterococci.</title>
        <authorList>
            <person name="Zhong Z."/>
            <person name="Sun Z."/>
            <person name="Liu W."/>
            <person name="Zhang W."/>
            <person name="Zhang H."/>
        </authorList>
    </citation>
    <scope>NUCLEOTIDE SEQUENCE [LARGE SCALE GENOMIC DNA]</scope>
    <source>
        <strain evidence="1 2">DSM 17122</strain>
    </source>
</reference>
<protein>
    <submittedName>
        <fullName evidence="1">Uncharacterized protein</fullName>
    </submittedName>
</protein>
<dbReference type="EMBL" id="JXKQ01000001">
    <property type="protein sequence ID" value="OJG46909.1"/>
    <property type="molecule type" value="Genomic_DNA"/>
</dbReference>